<feature type="domain" description="Peptidase S26" evidence="8">
    <location>
        <begin position="3"/>
        <end position="88"/>
    </location>
</feature>
<dbReference type="RefSeq" id="XP_009845684.1">
    <property type="nucleotide sequence ID" value="XM_009847382.1"/>
</dbReference>
<dbReference type="SUPFAM" id="SSF51306">
    <property type="entry name" value="LexA/Signal peptidase"/>
    <property type="match status" value="1"/>
</dbReference>
<dbReference type="Gene3D" id="2.10.109.10">
    <property type="entry name" value="Umud Fragment, subunit A"/>
    <property type="match status" value="1"/>
</dbReference>
<comment type="similarity">
    <text evidence="6">Belongs to the peptidase S26 family. IMP1 subfamily.</text>
</comment>
<keyword evidence="4" id="KW-0496">Mitochondrion</keyword>
<evidence type="ECO:0000256" key="1">
    <source>
        <dbReference type="ARBA" id="ARBA00004273"/>
    </source>
</evidence>
<gene>
    <name evidence="9" type="ORF">H257_18344</name>
</gene>
<evidence type="ECO:0000259" key="8">
    <source>
        <dbReference type="Pfam" id="PF10502"/>
    </source>
</evidence>
<dbReference type="InterPro" id="IPR036286">
    <property type="entry name" value="LexA/Signal_pep-like_sf"/>
</dbReference>
<comment type="subcellular location">
    <subcellularLocation>
        <location evidence="1">Mitochondrion inner membrane</location>
    </subcellularLocation>
</comment>
<dbReference type="GO" id="GO:0042720">
    <property type="term" value="C:mitochondrial inner membrane peptidase complex"/>
    <property type="evidence" value="ECO:0007669"/>
    <property type="project" value="TreeGrafter"/>
</dbReference>
<dbReference type="InterPro" id="IPR000223">
    <property type="entry name" value="Pept_S26A_signal_pept_1"/>
</dbReference>
<evidence type="ECO:0000256" key="7">
    <source>
        <dbReference type="PIRSR" id="PIRSR600223-1"/>
    </source>
</evidence>
<evidence type="ECO:0000256" key="2">
    <source>
        <dbReference type="ARBA" id="ARBA00022792"/>
    </source>
</evidence>
<feature type="domain" description="Peptidase S26" evidence="8">
    <location>
        <begin position="100"/>
        <end position="136"/>
    </location>
</feature>
<feature type="active site" evidence="7">
    <location>
        <position position="75"/>
    </location>
</feature>
<reference evidence="9" key="1">
    <citation type="submission" date="2013-12" db="EMBL/GenBank/DDBJ databases">
        <title>The Genome Sequence of Aphanomyces astaci APO3.</title>
        <authorList>
            <consortium name="The Broad Institute Genomics Platform"/>
            <person name="Russ C."/>
            <person name="Tyler B."/>
            <person name="van West P."/>
            <person name="Dieguez-Uribeondo J."/>
            <person name="Young S.K."/>
            <person name="Zeng Q."/>
            <person name="Gargeya S."/>
            <person name="Fitzgerald M."/>
            <person name="Abouelleil A."/>
            <person name="Alvarado L."/>
            <person name="Chapman S.B."/>
            <person name="Gainer-Dewar J."/>
            <person name="Goldberg J."/>
            <person name="Griggs A."/>
            <person name="Gujja S."/>
            <person name="Hansen M."/>
            <person name="Howarth C."/>
            <person name="Imamovic A."/>
            <person name="Ireland A."/>
            <person name="Larimer J."/>
            <person name="McCowan C."/>
            <person name="Murphy C."/>
            <person name="Pearson M."/>
            <person name="Poon T.W."/>
            <person name="Priest M."/>
            <person name="Roberts A."/>
            <person name="Saif S."/>
            <person name="Shea T."/>
            <person name="Sykes S."/>
            <person name="Wortman J."/>
            <person name="Nusbaum C."/>
            <person name="Birren B."/>
        </authorList>
    </citation>
    <scope>NUCLEOTIDE SEQUENCE [LARGE SCALE GENOMIC DNA]</scope>
    <source>
        <strain evidence="9">APO3</strain>
    </source>
</reference>
<dbReference type="AlphaFoldDB" id="W4FBG8"/>
<dbReference type="EMBL" id="KI913269">
    <property type="protein sequence ID" value="ETV64827.1"/>
    <property type="molecule type" value="Genomic_DNA"/>
</dbReference>
<organism evidence="9">
    <name type="scientific">Aphanomyces astaci</name>
    <name type="common">Crayfish plague agent</name>
    <dbReference type="NCBI Taxonomy" id="112090"/>
    <lineage>
        <taxon>Eukaryota</taxon>
        <taxon>Sar</taxon>
        <taxon>Stramenopiles</taxon>
        <taxon>Oomycota</taxon>
        <taxon>Saprolegniomycetes</taxon>
        <taxon>Saprolegniales</taxon>
        <taxon>Verrucalvaceae</taxon>
        <taxon>Aphanomyces</taxon>
    </lineage>
</organism>
<dbReference type="PANTHER" id="PTHR12383:SF16">
    <property type="entry name" value="MITOCHONDRIAL INNER MEMBRANE PROTEASE SUBUNIT 1"/>
    <property type="match status" value="1"/>
</dbReference>
<keyword evidence="3" id="KW-0378">Hydrolase</keyword>
<proteinExistence type="inferred from homology"/>
<name>W4FBG8_APHAT</name>
<evidence type="ECO:0000256" key="5">
    <source>
        <dbReference type="ARBA" id="ARBA00023136"/>
    </source>
</evidence>
<dbReference type="GO" id="GO:0006627">
    <property type="term" value="P:protein processing involved in protein targeting to mitochondrion"/>
    <property type="evidence" value="ECO:0007669"/>
    <property type="project" value="TreeGrafter"/>
</dbReference>
<evidence type="ECO:0000256" key="4">
    <source>
        <dbReference type="ARBA" id="ARBA00023128"/>
    </source>
</evidence>
<dbReference type="VEuPathDB" id="FungiDB:H257_18344"/>
<keyword evidence="2" id="KW-0999">Mitochondrion inner membrane</keyword>
<evidence type="ECO:0000313" key="9">
    <source>
        <dbReference type="EMBL" id="ETV64827.1"/>
    </source>
</evidence>
<dbReference type="GO" id="GO:0004252">
    <property type="term" value="F:serine-type endopeptidase activity"/>
    <property type="evidence" value="ECO:0007669"/>
    <property type="project" value="InterPro"/>
</dbReference>
<protein>
    <recommendedName>
        <fullName evidence="8">Peptidase S26 domain-containing protein</fullName>
    </recommendedName>
</protein>
<evidence type="ECO:0000256" key="3">
    <source>
        <dbReference type="ARBA" id="ARBA00022801"/>
    </source>
</evidence>
<accession>W4FBG8</accession>
<dbReference type="CDD" id="cd06530">
    <property type="entry name" value="S26_SPase_I"/>
    <property type="match status" value="1"/>
</dbReference>
<evidence type="ECO:0000256" key="6">
    <source>
        <dbReference type="ARBA" id="ARBA00038445"/>
    </source>
</evidence>
<dbReference type="InterPro" id="IPR052064">
    <property type="entry name" value="Mito_IMP1_subunit"/>
</dbReference>
<dbReference type="GO" id="GO:0006465">
    <property type="term" value="P:signal peptide processing"/>
    <property type="evidence" value="ECO:0007669"/>
    <property type="project" value="InterPro"/>
</dbReference>
<dbReference type="OrthoDB" id="308440at2759"/>
<dbReference type="PRINTS" id="PR00727">
    <property type="entry name" value="LEADERPTASE"/>
</dbReference>
<dbReference type="STRING" id="112090.W4FBG8"/>
<dbReference type="Pfam" id="PF10502">
    <property type="entry name" value="Peptidase_S26"/>
    <property type="match status" value="2"/>
</dbReference>
<dbReference type="GeneID" id="20820340"/>
<dbReference type="InterPro" id="IPR019533">
    <property type="entry name" value="Peptidase_S26"/>
</dbReference>
<sequence>MEKWAIGTVRVLTAAICVKVYVGDVFLGMGPSMEPTLPDRVIFLVEKLSLRWRPATVGDVVVVSSPTRANGSMCKRIIAMEGQFVKRRPRFEADAEEIIEVPKGHVWLEGDNATASVDSRHYGPIPAALILGRASYKVPSIATTKSPNRSVLALAIVGIRPTR</sequence>
<dbReference type="PANTHER" id="PTHR12383">
    <property type="entry name" value="PROTEASE FAMILY S26 MITOCHONDRIAL INNER MEMBRANE PROTEASE-RELATED"/>
    <property type="match status" value="1"/>
</dbReference>
<feature type="active site" evidence="7">
    <location>
        <position position="32"/>
    </location>
</feature>
<keyword evidence="5" id="KW-0472">Membrane</keyword>